<proteinExistence type="predicted"/>
<protein>
    <submittedName>
        <fullName evidence="2">Uncharacterized protein</fullName>
    </submittedName>
</protein>
<feature type="region of interest" description="Disordered" evidence="1">
    <location>
        <begin position="38"/>
        <end position="82"/>
    </location>
</feature>
<feature type="compositionally biased region" description="Polar residues" evidence="1">
    <location>
        <begin position="38"/>
        <end position="53"/>
    </location>
</feature>
<name>A0A936NAL3_9ACTN</name>
<organism evidence="2 3">
    <name type="scientific">Candidatus Neomicrothrix subdominans</name>
    <dbReference type="NCBI Taxonomy" id="2954438"/>
    <lineage>
        <taxon>Bacteria</taxon>
        <taxon>Bacillati</taxon>
        <taxon>Actinomycetota</taxon>
        <taxon>Acidimicrobiia</taxon>
        <taxon>Acidimicrobiales</taxon>
        <taxon>Microthrixaceae</taxon>
        <taxon>Candidatus Neomicrothrix</taxon>
    </lineage>
</organism>
<evidence type="ECO:0000313" key="3">
    <source>
        <dbReference type="Proteomes" id="UP000727993"/>
    </source>
</evidence>
<gene>
    <name evidence="2" type="ORF">IPN02_07650</name>
</gene>
<dbReference type="EMBL" id="JADJZA010000005">
    <property type="protein sequence ID" value="MBK9296703.1"/>
    <property type="molecule type" value="Genomic_DNA"/>
</dbReference>
<dbReference type="AlphaFoldDB" id="A0A936NAL3"/>
<comment type="caution">
    <text evidence="2">The sequence shown here is derived from an EMBL/GenBank/DDBJ whole genome shotgun (WGS) entry which is preliminary data.</text>
</comment>
<reference evidence="2 3" key="1">
    <citation type="submission" date="2020-10" db="EMBL/GenBank/DDBJ databases">
        <title>Connecting structure to function with the recovery of over 1000 high-quality activated sludge metagenome-assembled genomes encoding full-length rRNA genes using long-read sequencing.</title>
        <authorList>
            <person name="Singleton C.M."/>
            <person name="Petriglieri F."/>
            <person name="Kristensen J.M."/>
            <person name="Kirkegaard R.H."/>
            <person name="Michaelsen T.Y."/>
            <person name="Andersen M.H."/>
            <person name="Karst S.M."/>
            <person name="Dueholm M.S."/>
            <person name="Nielsen P.H."/>
            <person name="Albertsen M."/>
        </authorList>
    </citation>
    <scope>NUCLEOTIDE SEQUENCE [LARGE SCALE GENOMIC DNA]</scope>
    <source>
        <strain evidence="2">Lyne_18-Q3-R50-59_MAXAC.006</strain>
    </source>
</reference>
<evidence type="ECO:0000256" key="1">
    <source>
        <dbReference type="SAM" id="MobiDB-lite"/>
    </source>
</evidence>
<accession>A0A936NAL3</accession>
<sequence>MDKVKRLVEVKDGAIIYPSTGEVVPGLYIEPENMTVEITPTQASRELSTNPTRSLRRPKMETSTTDAVPAWNHGTQEGGADPGAAWEAVAKIQDAVQRIEADSEADTGQ</sequence>
<dbReference type="Proteomes" id="UP000727993">
    <property type="component" value="Unassembled WGS sequence"/>
</dbReference>
<evidence type="ECO:0000313" key="2">
    <source>
        <dbReference type="EMBL" id="MBK9296703.1"/>
    </source>
</evidence>